<evidence type="ECO:0000313" key="2">
    <source>
        <dbReference type="EMBL" id="SEB09096.1"/>
    </source>
</evidence>
<proteinExistence type="predicted"/>
<feature type="region of interest" description="Disordered" evidence="1">
    <location>
        <begin position="236"/>
        <end position="291"/>
    </location>
</feature>
<feature type="non-terminal residue" evidence="2">
    <location>
        <position position="1"/>
    </location>
</feature>
<feature type="region of interest" description="Disordered" evidence="1">
    <location>
        <begin position="90"/>
        <end position="224"/>
    </location>
</feature>
<dbReference type="EMBL" id="FNQM01000077">
    <property type="protein sequence ID" value="SEB09096.1"/>
    <property type="molecule type" value="Genomic_DNA"/>
</dbReference>
<evidence type="ECO:0000313" key="3">
    <source>
        <dbReference type="Proteomes" id="UP000198703"/>
    </source>
</evidence>
<feature type="compositionally biased region" description="Basic and acidic residues" evidence="1">
    <location>
        <begin position="236"/>
        <end position="262"/>
    </location>
</feature>
<protein>
    <submittedName>
        <fullName evidence="2">Uncharacterized protein</fullName>
    </submittedName>
</protein>
<keyword evidence="3" id="KW-1185">Reference proteome</keyword>
<gene>
    <name evidence="2" type="ORF">SAMN05444370_1771</name>
</gene>
<feature type="compositionally biased region" description="Basic residues" evidence="1">
    <location>
        <begin position="209"/>
        <end position="219"/>
    </location>
</feature>
<sequence length="291" mass="30763">AKTSLTSPCSYILAHPAITISIAYAFCCRSWGLGLGRADINGIRWQTRQAGGVAALAQLRDAQFDRAGPRLPGPVTVAVAARARRSALFSPQAAPVRPPASISIGRSAAQPASDLHPPSFDPQDRMIAARPAPEACPSAGPRQGPSPPGFAGSSSRRSSGFSGSAWLSQTRHYRRPPDGQPLRRHVKARVRAATLPASCTTSRATTRSARAHAPARRRAAVSATQKTILALRWQGRRRDPRGDRRRCAPGEAAQARRHDGRLPRRCSGFQGSPTLAPASAGRGSPAPPPNG</sequence>
<feature type="compositionally biased region" description="Low complexity" evidence="1">
    <location>
        <begin position="197"/>
        <end position="208"/>
    </location>
</feature>
<evidence type="ECO:0000256" key="1">
    <source>
        <dbReference type="SAM" id="MobiDB-lite"/>
    </source>
</evidence>
<organism evidence="2 3">
    <name type="scientific">Rubrimonas cliftonensis</name>
    <dbReference type="NCBI Taxonomy" id="89524"/>
    <lineage>
        <taxon>Bacteria</taxon>
        <taxon>Pseudomonadati</taxon>
        <taxon>Pseudomonadota</taxon>
        <taxon>Alphaproteobacteria</taxon>
        <taxon>Rhodobacterales</taxon>
        <taxon>Paracoccaceae</taxon>
        <taxon>Rubrimonas</taxon>
    </lineage>
</organism>
<feature type="compositionally biased region" description="Low complexity" evidence="1">
    <location>
        <begin position="149"/>
        <end position="165"/>
    </location>
</feature>
<reference evidence="2 3" key="1">
    <citation type="submission" date="2016-10" db="EMBL/GenBank/DDBJ databases">
        <authorList>
            <person name="de Groot N.N."/>
        </authorList>
    </citation>
    <scope>NUCLEOTIDE SEQUENCE [LARGE SCALE GENOMIC DNA]</scope>
    <source>
        <strain evidence="2 3">DSM 15345</strain>
    </source>
</reference>
<dbReference type="Proteomes" id="UP000198703">
    <property type="component" value="Unassembled WGS sequence"/>
</dbReference>
<accession>A0A1H4GHM6</accession>
<name>A0A1H4GHM6_9RHOB</name>
<dbReference type="AlphaFoldDB" id="A0A1H4GHM6"/>